<protein>
    <recommendedName>
        <fullName evidence="2">ASCH domain-containing protein</fullName>
    </recommendedName>
</protein>
<sequence length="261" mass="30242">MNETIKERGIPFSGEMVRAIPDGRKTQTRRIIKPQPDYSRLKPYVILKAHRCPELGPVHLGRRQWGLYVEPYNARDVPYVAYNCPYGVPGDRLWVREAFAYVRENKLGPHRQPCPSHLYRRTALPQWPEPHDRRIIWKADGAFLFRDGTDVKWKPSIHMPRWGSRILLEITDIRVERVQEIGIYDVAAEGVDCTGLIEGFEIEADGRADGNEYDAPDDFVQIAKEKFATLWDSLNAKRGYGWDANPWVWVIAFKQIVNVND</sequence>
<name>A0A0F9WCK5_9ZZZZ</name>
<dbReference type="AlphaFoldDB" id="A0A0F9WCK5"/>
<proteinExistence type="predicted"/>
<comment type="caution">
    <text evidence="1">The sequence shown here is derived from an EMBL/GenBank/DDBJ whole genome shotgun (WGS) entry which is preliminary data.</text>
</comment>
<organism evidence="1">
    <name type="scientific">marine sediment metagenome</name>
    <dbReference type="NCBI Taxonomy" id="412755"/>
    <lineage>
        <taxon>unclassified sequences</taxon>
        <taxon>metagenomes</taxon>
        <taxon>ecological metagenomes</taxon>
    </lineage>
</organism>
<dbReference type="EMBL" id="LAZR01000183">
    <property type="protein sequence ID" value="KKN83561.1"/>
    <property type="molecule type" value="Genomic_DNA"/>
</dbReference>
<gene>
    <name evidence="1" type="ORF">LCGC14_0298000</name>
</gene>
<evidence type="ECO:0000313" key="1">
    <source>
        <dbReference type="EMBL" id="KKN83561.1"/>
    </source>
</evidence>
<accession>A0A0F9WCK5</accession>
<evidence type="ECO:0008006" key="2">
    <source>
        <dbReference type="Google" id="ProtNLM"/>
    </source>
</evidence>
<reference evidence="1" key="1">
    <citation type="journal article" date="2015" name="Nature">
        <title>Complex archaea that bridge the gap between prokaryotes and eukaryotes.</title>
        <authorList>
            <person name="Spang A."/>
            <person name="Saw J.H."/>
            <person name="Jorgensen S.L."/>
            <person name="Zaremba-Niedzwiedzka K."/>
            <person name="Martijn J."/>
            <person name="Lind A.E."/>
            <person name="van Eijk R."/>
            <person name="Schleper C."/>
            <person name="Guy L."/>
            <person name="Ettema T.J."/>
        </authorList>
    </citation>
    <scope>NUCLEOTIDE SEQUENCE</scope>
</reference>